<feature type="compositionally biased region" description="Polar residues" evidence="1">
    <location>
        <begin position="82"/>
        <end position="93"/>
    </location>
</feature>
<dbReference type="EMBL" id="CAJOBC010003593">
    <property type="protein sequence ID" value="CAF3791567.1"/>
    <property type="molecule type" value="Genomic_DNA"/>
</dbReference>
<proteinExistence type="predicted"/>
<keyword evidence="4" id="KW-1185">Reference proteome</keyword>
<name>A0A814IA53_9BILA</name>
<evidence type="ECO:0000256" key="1">
    <source>
        <dbReference type="SAM" id="MobiDB-lite"/>
    </source>
</evidence>
<evidence type="ECO:0000313" key="4">
    <source>
        <dbReference type="Proteomes" id="UP000663829"/>
    </source>
</evidence>
<protein>
    <submittedName>
        <fullName evidence="2">Uncharacterized protein</fullName>
    </submittedName>
</protein>
<dbReference type="Proteomes" id="UP000663829">
    <property type="component" value="Unassembled WGS sequence"/>
</dbReference>
<reference evidence="2" key="1">
    <citation type="submission" date="2021-02" db="EMBL/GenBank/DDBJ databases">
        <authorList>
            <person name="Nowell W R."/>
        </authorList>
    </citation>
    <scope>NUCLEOTIDE SEQUENCE</scope>
</reference>
<feature type="region of interest" description="Disordered" evidence="1">
    <location>
        <begin position="69"/>
        <end position="136"/>
    </location>
</feature>
<accession>A0A814IA53</accession>
<feature type="compositionally biased region" description="Basic and acidic residues" evidence="1">
    <location>
        <begin position="114"/>
        <end position="124"/>
    </location>
</feature>
<comment type="caution">
    <text evidence="2">The sequence shown here is derived from an EMBL/GenBank/DDBJ whole genome shotgun (WGS) entry which is preliminary data.</text>
</comment>
<sequence>MPYHLKHLNALNELEFCAKELDGRNYFLSNPFFITCVIIFLQQSYESVVGDSLHTDIITIFFMSQYPQPKPSPLTRAKRTDLSSPDFNYSSESLSDEAHAPAPTINPLPNISADTKKSKEKKASVSESDEQSAAITTPTKKKELLLNYVNGVLSKYNKHHKSNGSPRGDSRVRIDPKQIKVGQDGRDYGSQSAFDHYYLNEPTKIDENDFDADEEHRTTPIMHNLSNGQPEVTFDPDPVVEKRASKDQTYKQRVYLRQLQPPTPTPIEVQIQEVLIKSEVQLPPIHVRIAAREPRTPSPILIKSDPPRAPLSKPEQDVIFTKYVPGPKSTPQQIIIHRYPDMPPKPKPIIVEQWLPYKPAAKRIINRLLPRETLVSPPRPRNIIISYSKPHVIIELELIRLPVVTIDPHEYQQTTNLFDYRSIVNAKSTSDDLRWRI</sequence>
<dbReference type="AlphaFoldDB" id="A0A814IA53"/>
<dbReference type="EMBL" id="CAJNOQ010003593">
    <property type="protein sequence ID" value="CAF1020149.1"/>
    <property type="molecule type" value="Genomic_DNA"/>
</dbReference>
<dbReference type="OrthoDB" id="10010362at2759"/>
<evidence type="ECO:0000313" key="2">
    <source>
        <dbReference type="EMBL" id="CAF1020149.1"/>
    </source>
</evidence>
<organism evidence="2 4">
    <name type="scientific">Didymodactylos carnosus</name>
    <dbReference type="NCBI Taxonomy" id="1234261"/>
    <lineage>
        <taxon>Eukaryota</taxon>
        <taxon>Metazoa</taxon>
        <taxon>Spiralia</taxon>
        <taxon>Gnathifera</taxon>
        <taxon>Rotifera</taxon>
        <taxon>Eurotatoria</taxon>
        <taxon>Bdelloidea</taxon>
        <taxon>Philodinida</taxon>
        <taxon>Philodinidae</taxon>
        <taxon>Didymodactylos</taxon>
    </lineage>
</organism>
<dbReference type="Proteomes" id="UP000681722">
    <property type="component" value="Unassembled WGS sequence"/>
</dbReference>
<evidence type="ECO:0000313" key="3">
    <source>
        <dbReference type="EMBL" id="CAF3791567.1"/>
    </source>
</evidence>
<gene>
    <name evidence="2" type="ORF">GPM918_LOCUS14734</name>
    <name evidence="3" type="ORF">SRO942_LOCUS14734</name>
</gene>